<dbReference type="OrthoDB" id="412109at2759"/>
<keyword evidence="8" id="KW-1185">Reference proteome</keyword>
<dbReference type="AlphaFoldDB" id="A0A9P4MPB0"/>
<keyword evidence="2" id="KW-0597">Phosphoprotein</keyword>
<dbReference type="GO" id="GO:0005634">
    <property type="term" value="C:nucleus"/>
    <property type="evidence" value="ECO:0007669"/>
    <property type="project" value="UniProtKB-SubCell"/>
</dbReference>
<evidence type="ECO:0000256" key="2">
    <source>
        <dbReference type="ARBA" id="ARBA00022553"/>
    </source>
</evidence>
<gene>
    <name evidence="7" type="ORF">GQ43DRAFT_379579</name>
</gene>
<comment type="caution">
    <text evidence="7">The sequence shown here is derived from an EMBL/GenBank/DDBJ whole genome shotgun (WGS) entry which is preliminary data.</text>
</comment>
<organism evidence="7 8">
    <name type="scientific">Delitschia confertaspora ATCC 74209</name>
    <dbReference type="NCBI Taxonomy" id="1513339"/>
    <lineage>
        <taxon>Eukaryota</taxon>
        <taxon>Fungi</taxon>
        <taxon>Dikarya</taxon>
        <taxon>Ascomycota</taxon>
        <taxon>Pezizomycotina</taxon>
        <taxon>Dothideomycetes</taxon>
        <taxon>Pleosporomycetidae</taxon>
        <taxon>Pleosporales</taxon>
        <taxon>Delitschiaceae</taxon>
        <taxon>Delitschia</taxon>
    </lineage>
</organism>
<dbReference type="PANTHER" id="PTHR15263">
    <property type="entry name" value="I-KAPPA-B-LIKE PROTEIN IKBL"/>
    <property type="match status" value="1"/>
</dbReference>
<evidence type="ECO:0000256" key="5">
    <source>
        <dbReference type="ARBA" id="ARBA00023242"/>
    </source>
</evidence>
<proteinExistence type="predicted"/>
<name>A0A9P4MPB0_9PLEO</name>
<evidence type="ECO:0000256" key="3">
    <source>
        <dbReference type="ARBA" id="ARBA00022737"/>
    </source>
</evidence>
<reference evidence="7" key="1">
    <citation type="journal article" date="2020" name="Stud. Mycol.">
        <title>101 Dothideomycetes genomes: a test case for predicting lifestyles and emergence of pathogens.</title>
        <authorList>
            <person name="Haridas S."/>
            <person name="Albert R."/>
            <person name="Binder M."/>
            <person name="Bloem J."/>
            <person name="Labutti K."/>
            <person name="Salamov A."/>
            <person name="Andreopoulos B."/>
            <person name="Baker S."/>
            <person name="Barry K."/>
            <person name="Bills G."/>
            <person name="Bluhm B."/>
            <person name="Cannon C."/>
            <person name="Castanera R."/>
            <person name="Culley D."/>
            <person name="Daum C."/>
            <person name="Ezra D."/>
            <person name="Gonzalez J."/>
            <person name="Henrissat B."/>
            <person name="Kuo A."/>
            <person name="Liang C."/>
            <person name="Lipzen A."/>
            <person name="Lutzoni F."/>
            <person name="Magnuson J."/>
            <person name="Mondo S."/>
            <person name="Nolan M."/>
            <person name="Ohm R."/>
            <person name="Pangilinan J."/>
            <person name="Park H.-J."/>
            <person name="Ramirez L."/>
            <person name="Alfaro M."/>
            <person name="Sun H."/>
            <person name="Tritt A."/>
            <person name="Yoshinaga Y."/>
            <person name="Zwiers L.-H."/>
            <person name="Turgeon B."/>
            <person name="Goodwin S."/>
            <person name="Spatafora J."/>
            <person name="Crous P."/>
            <person name="Grigoriev I."/>
        </authorList>
    </citation>
    <scope>NUCLEOTIDE SEQUENCE</scope>
    <source>
        <strain evidence="7">ATCC 74209</strain>
    </source>
</reference>
<dbReference type="EMBL" id="ML994175">
    <property type="protein sequence ID" value="KAF2198051.1"/>
    <property type="molecule type" value="Genomic_DNA"/>
</dbReference>
<accession>A0A9P4MPB0</accession>
<keyword evidence="4" id="KW-0040">ANK repeat</keyword>
<evidence type="ECO:0000313" key="8">
    <source>
        <dbReference type="Proteomes" id="UP000799536"/>
    </source>
</evidence>
<keyword evidence="3" id="KW-0677">Repeat</keyword>
<evidence type="ECO:0000256" key="4">
    <source>
        <dbReference type="ARBA" id="ARBA00023043"/>
    </source>
</evidence>
<comment type="subcellular location">
    <subcellularLocation>
        <location evidence="1">Nucleus</location>
    </subcellularLocation>
</comment>
<sequence length="256" mass="30339">MDPDNRWRESLFDGFDRNLDSDTAFRESLFDALADDEGAAYWEGVYGQPIHNYENTKTGPQGELERMTDDEYAEYVRGKMWEKTHAHIIEEREARERARKKEKENEERLRKEGGRLEEEREAFNRRVQESLKRGEERKKTKEMSAAWARYLAQWEHLMKNKNLSQETAATVTGLIPWPVASGKLRDVSKDEIEYFFKRGSGWKDGRTALLKAERVRWHPDKMQQRFGQHIDTDTMKSVTAVFQVIDRLWDENRCQT</sequence>
<evidence type="ECO:0000313" key="7">
    <source>
        <dbReference type="EMBL" id="KAF2198051.1"/>
    </source>
</evidence>
<dbReference type="Proteomes" id="UP000799536">
    <property type="component" value="Unassembled WGS sequence"/>
</dbReference>
<dbReference type="PANTHER" id="PTHR15263:SF1">
    <property type="entry name" value="NF-KAPPA-B INHIBITOR-LIKE PROTEIN 1"/>
    <property type="match status" value="1"/>
</dbReference>
<evidence type="ECO:0000256" key="6">
    <source>
        <dbReference type="SAM" id="MobiDB-lite"/>
    </source>
</evidence>
<feature type="region of interest" description="Disordered" evidence="6">
    <location>
        <begin position="92"/>
        <end position="113"/>
    </location>
</feature>
<dbReference type="GO" id="GO:0043124">
    <property type="term" value="P:negative regulation of canonical NF-kappaB signal transduction"/>
    <property type="evidence" value="ECO:0007669"/>
    <property type="project" value="InterPro"/>
</dbReference>
<evidence type="ECO:0000256" key="1">
    <source>
        <dbReference type="ARBA" id="ARBA00004123"/>
    </source>
</evidence>
<keyword evidence="5" id="KW-0539">Nucleus</keyword>
<protein>
    <submittedName>
        <fullName evidence="7">Uncharacterized protein</fullName>
    </submittedName>
</protein>
<dbReference type="InterPro" id="IPR038753">
    <property type="entry name" value="NFKBIL1"/>
</dbReference>